<sequence length="127" mass="12260">MRTTIRRTMIASALALPLALGTAGFASADTGYDEQSSMVGPDGASTSSVSAQTGENGSSFEHSSTGATSDGAWSESTEANADANGGTSFEHNSNSASGDGASSHSVTSNTDGGPGGPLSGVLGGLGL</sequence>
<feature type="compositionally biased region" description="Low complexity" evidence="1">
    <location>
        <begin position="91"/>
        <end position="105"/>
    </location>
</feature>
<reference evidence="3" key="1">
    <citation type="submission" date="2020-12" db="EMBL/GenBank/DDBJ databases">
        <title>Prauserella sp. ASG 168, a novel actinomycete isolated from cave rock.</title>
        <authorList>
            <person name="Suriyachadkun C."/>
        </authorList>
    </citation>
    <scope>NUCLEOTIDE SEQUENCE</scope>
    <source>
        <strain evidence="3">ASG 168</strain>
    </source>
</reference>
<evidence type="ECO:0008006" key="5">
    <source>
        <dbReference type="Google" id="ProtNLM"/>
    </source>
</evidence>
<feature type="chain" id="PRO_5037910192" description="Secreted protein" evidence="2">
    <location>
        <begin position="29"/>
        <end position="127"/>
    </location>
</feature>
<organism evidence="3 4">
    <name type="scientific">Prauserella cavernicola</name>
    <dbReference type="NCBI Taxonomy" id="2800127"/>
    <lineage>
        <taxon>Bacteria</taxon>
        <taxon>Bacillati</taxon>
        <taxon>Actinomycetota</taxon>
        <taxon>Actinomycetes</taxon>
        <taxon>Pseudonocardiales</taxon>
        <taxon>Pseudonocardiaceae</taxon>
        <taxon>Prauserella</taxon>
    </lineage>
</organism>
<feature type="region of interest" description="Disordered" evidence="1">
    <location>
        <begin position="27"/>
        <end position="127"/>
    </location>
</feature>
<name>A0A934QZT6_9PSEU</name>
<accession>A0A934QZT6</accession>
<feature type="signal peptide" evidence="2">
    <location>
        <begin position="1"/>
        <end position="28"/>
    </location>
</feature>
<evidence type="ECO:0000313" key="3">
    <source>
        <dbReference type="EMBL" id="MBK1789426.1"/>
    </source>
</evidence>
<dbReference type="Proteomes" id="UP000635245">
    <property type="component" value="Unassembled WGS sequence"/>
</dbReference>
<proteinExistence type="predicted"/>
<feature type="compositionally biased region" description="Gly residues" evidence="1">
    <location>
        <begin position="112"/>
        <end position="127"/>
    </location>
</feature>
<protein>
    <recommendedName>
        <fullName evidence="5">Secreted protein</fullName>
    </recommendedName>
</protein>
<keyword evidence="4" id="KW-1185">Reference proteome</keyword>
<feature type="compositionally biased region" description="Polar residues" evidence="1">
    <location>
        <begin position="33"/>
        <end position="68"/>
    </location>
</feature>
<gene>
    <name evidence="3" type="ORF">JHE00_34290</name>
</gene>
<evidence type="ECO:0000256" key="1">
    <source>
        <dbReference type="SAM" id="MobiDB-lite"/>
    </source>
</evidence>
<feature type="compositionally biased region" description="Polar residues" evidence="1">
    <location>
        <begin position="74"/>
        <end position="90"/>
    </location>
</feature>
<comment type="caution">
    <text evidence="3">The sequence shown here is derived from an EMBL/GenBank/DDBJ whole genome shotgun (WGS) entry which is preliminary data.</text>
</comment>
<dbReference type="AlphaFoldDB" id="A0A934QZT6"/>
<keyword evidence="2" id="KW-0732">Signal</keyword>
<dbReference type="EMBL" id="JAENJH010000020">
    <property type="protein sequence ID" value="MBK1789426.1"/>
    <property type="molecule type" value="Genomic_DNA"/>
</dbReference>
<dbReference type="RefSeq" id="WP_200326329.1">
    <property type="nucleotide sequence ID" value="NZ_JAENJH010000020.1"/>
</dbReference>
<evidence type="ECO:0000256" key="2">
    <source>
        <dbReference type="SAM" id="SignalP"/>
    </source>
</evidence>
<evidence type="ECO:0000313" key="4">
    <source>
        <dbReference type="Proteomes" id="UP000635245"/>
    </source>
</evidence>